<protein>
    <submittedName>
        <fullName evidence="2">Uncharacterized protein</fullName>
    </submittedName>
</protein>
<reference evidence="2 3" key="1">
    <citation type="journal article" date="2015" name="Genome Announc.">
        <title>Complete Genome Sequencing of Stenotrophomonas acidaminiphila ZAC14D2_NAIMI4_2, a Multidrug-Resistant Strain Isolated from Sediments of a Polluted River in Mexico, Uncovers New Antibiotic Resistance Genes and a Novel Class-II Lasso Peptide Biosynthesis Gene Cluster.</title>
        <authorList>
            <person name="Vinuesa P."/>
            <person name="Ochoa-Sanchez L.E."/>
        </authorList>
    </citation>
    <scope>NUCLEOTIDE SEQUENCE [LARGE SCALE GENOMIC DNA]</scope>
    <source>
        <strain evidence="2 3">ZAC14D2_NAIMI4_2</strain>
    </source>
</reference>
<dbReference type="PATRIC" id="fig|128780.6.peg.981"/>
<evidence type="ECO:0000313" key="2">
    <source>
        <dbReference type="EMBL" id="ALJ27398.1"/>
    </source>
</evidence>
<accession>A0A0S1AX63</accession>
<keyword evidence="1" id="KW-0472">Membrane</keyword>
<dbReference type="EMBL" id="CP012900">
    <property type="protein sequence ID" value="ALJ27398.1"/>
    <property type="molecule type" value="Genomic_DNA"/>
</dbReference>
<name>A0A0S1AX63_9GAMM</name>
<organism evidence="2 3">
    <name type="scientific">Stenotrophomonas acidaminiphila</name>
    <dbReference type="NCBI Taxonomy" id="128780"/>
    <lineage>
        <taxon>Bacteria</taxon>
        <taxon>Pseudomonadati</taxon>
        <taxon>Pseudomonadota</taxon>
        <taxon>Gammaproteobacteria</taxon>
        <taxon>Lysobacterales</taxon>
        <taxon>Lysobacteraceae</taxon>
        <taxon>Stenotrophomonas</taxon>
    </lineage>
</organism>
<evidence type="ECO:0000313" key="3">
    <source>
        <dbReference type="Proteomes" id="UP000061010"/>
    </source>
</evidence>
<keyword evidence="1" id="KW-1133">Transmembrane helix</keyword>
<gene>
    <name evidence="2" type="ORF">AOT14_09820</name>
</gene>
<proteinExistence type="predicted"/>
<sequence length="32" mass="3621">MHDDTKETIVQLVTLAAVVVVSLLTRRDMRIP</sequence>
<dbReference type="AlphaFoldDB" id="A0A0S1AX63"/>
<keyword evidence="3" id="KW-1185">Reference proteome</keyword>
<keyword evidence="1" id="KW-0812">Transmembrane</keyword>
<dbReference type="Proteomes" id="UP000061010">
    <property type="component" value="Chromosome"/>
</dbReference>
<dbReference type="KEGG" id="sacz:AOT14_09820"/>
<feature type="transmembrane region" description="Helical" evidence="1">
    <location>
        <begin position="6"/>
        <end position="25"/>
    </location>
</feature>
<evidence type="ECO:0000256" key="1">
    <source>
        <dbReference type="SAM" id="Phobius"/>
    </source>
</evidence>